<dbReference type="InterPro" id="IPR036047">
    <property type="entry name" value="F-box-like_dom_sf"/>
</dbReference>
<dbReference type="PROSITE" id="PS50181">
    <property type="entry name" value="FBOX"/>
    <property type="match status" value="1"/>
</dbReference>
<dbReference type="SUPFAM" id="SSF81383">
    <property type="entry name" value="F-box domain"/>
    <property type="match status" value="1"/>
</dbReference>
<dbReference type="InterPro" id="IPR001810">
    <property type="entry name" value="F-box_dom"/>
</dbReference>
<dbReference type="AlphaFoldDB" id="A0AAP0HX81"/>
<name>A0AAP0HX81_9MAGN</name>
<comment type="caution">
    <text evidence="2">The sequence shown here is derived from an EMBL/GenBank/DDBJ whole genome shotgun (WGS) entry which is preliminary data.</text>
</comment>
<dbReference type="Proteomes" id="UP001419268">
    <property type="component" value="Unassembled WGS sequence"/>
</dbReference>
<keyword evidence="3" id="KW-1185">Reference proteome</keyword>
<feature type="domain" description="F-box" evidence="1">
    <location>
        <begin position="48"/>
        <end position="96"/>
    </location>
</feature>
<reference evidence="2 3" key="1">
    <citation type="submission" date="2024-01" db="EMBL/GenBank/DDBJ databases">
        <title>Genome assemblies of Stephania.</title>
        <authorList>
            <person name="Yang L."/>
        </authorList>
    </citation>
    <scope>NUCLEOTIDE SEQUENCE [LARGE SCALE GENOMIC DNA]</scope>
    <source>
        <strain evidence="2">JXDWG</strain>
        <tissue evidence="2">Leaf</tissue>
    </source>
</reference>
<dbReference type="Gene3D" id="1.20.1280.50">
    <property type="match status" value="1"/>
</dbReference>
<evidence type="ECO:0000313" key="3">
    <source>
        <dbReference type="Proteomes" id="UP001419268"/>
    </source>
</evidence>
<evidence type="ECO:0000259" key="1">
    <source>
        <dbReference type="PROSITE" id="PS50181"/>
    </source>
</evidence>
<evidence type="ECO:0000313" key="2">
    <source>
        <dbReference type="EMBL" id="KAK9099931.1"/>
    </source>
</evidence>
<dbReference type="EMBL" id="JBBNAG010000010">
    <property type="protein sequence ID" value="KAK9099931.1"/>
    <property type="molecule type" value="Genomic_DNA"/>
</dbReference>
<organism evidence="2 3">
    <name type="scientific">Stephania cephalantha</name>
    <dbReference type="NCBI Taxonomy" id="152367"/>
    <lineage>
        <taxon>Eukaryota</taxon>
        <taxon>Viridiplantae</taxon>
        <taxon>Streptophyta</taxon>
        <taxon>Embryophyta</taxon>
        <taxon>Tracheophyta</taxon>
        <taxon>Spermatophyta</taxon>
        <taxon>Magnoliopsida</taxon>
        <taxon>Ranunculales</taxon>
        <taxon>Menispermaceae</taxon>
        <taxon>Menispermoideae</taxon>
        <taxon>Cissampelideae</taxon>
        <taxon>Stephania</taxon>
    </lineage>
</organism>
<gene>
    <name evidence="2" type="ORF">Scep_023361</name>
</gene>
<dbReference type="Pfam" id="PF00646">
    <property type="entry name" value="F-box"/>
    <property type="match status" value="1"/>
</dbReference>
<sequence>MKNKPNVKEEMNFDKLVECYVNFHVGNLAFYKIKSCSSQTQLRKDAKMDRLSDLPTHIIHYIFGFLDSSYVVQASVLSKRWIRHVTNVKDELQKKGMMDA</sequence>
<accession>A0AAP0HX81</accession>
<proteinExistence type="predicted"/>
<protein>
    <recommendedName>
        <fullName evidence="1">F-box domain-containing protein</fullName>
    </recommendedName>
</protein>